<sequence>MMRSLFAGRSWLFLGIGASLLLSLGVVGRFPEQVMQLNPLMLVASLLVAVGVGVWSAQLGGKALWAVPLSFVLVMLAGTLMAQTSVALIVSKSFVLLSMFVLGMLIAGNICFATHVAAAMVAMLAFAHGYTLGSANLGVADWTLSGSNLFLGYLVGIGATVLILSMVGEVTCKVLAKKQLQYVLGTCLLLAGLMMVVAV</sequence>
<feature type="transmembrane region" description="Helical" evidence="1">
    <location>
        <begin position="94"/>
        <end position="127"/>
    </location>
</feature>
<feature type="transmembrane region" description="Helical" evidence="1">
    <location>
        <begin position="39"/>
        <end position="57"/>
    </location>
</feature>
<feature type="transmembrane region" description="Helical" evidence="1">
    <location>
        <begin position="147"/>
        <end position="168"/>
    </location>
</feature>
<dbReference type="EMBL" id="UGYO01000001">
    <property type="protein sequence ID" value="SUI51842.1"/>
    <property type="molecule type" value="Genomic_DNA"/>
</dbReference>
<name>A0A379YXL5_9GAMM</name>
<dbReference type="Proteomes" id="UP000254069">
    <property type="component" value="Unassembled WGS sequence"/>
</dbReference>
<dbReference type="Pfam" id="PF04955">
    <property type="entry name" value="HupE_UreJ"/>
    <property type="match status" value="1"/>
</dbReference>
<evidence type="ECO:0000313" key="3">
    <source>
        <dbReference type="Proteomes" id="UP000254069"/>
    </source>
</evidence>
<feature type="transmembrane region" description="Helical" evidence="1">
    <location>
        <begin position="63"/>
        <end position="82"/>
    </location>
</feature>
<feature type="transmembrane region" description="Helical" evidence="1">
    <location>
        <begin position="180"/>
        <end position="198"/>
    </location>
</feature>
<proteinExistence type="predicted"/>
<keyword evidence="1" id="KW-0472">Membrane</keyword>
<dbReference type="InterPro" id="IPR007038">
    <property type="entry name" value="HupE_UreJ"/>
</dbReference>
<dbReference type="RefSeq" id="WP_052678858.1">
    <property type="nucleotide sequence ID" value="NZ_AP024609.1"/>
</dbReference>
<evidence type="ECO:0000313" key="2">
    <source>
        <dbReference type="EMBL" id="SUI51842.1"/>
    </source>
</evidence>
<evidence type="ECO:0000256" key="1">
    <source>
        <dbReference type="SAM" id="Phobius"/>
    </source>
</evidence>
<keyword evidence="1" id="KW-1133">Transmembrane helix</keyword>
<keyword evidence="1" id="KW-0812">Transmembrane</keyword>
<accession>A0A379YXL5</accession>
<protein>
    <submittedName>
        <fullName evidence="2">HupE / UreJ protein</fullName>
    </submittedName>
</protein>
<dbReference type="KEGG" id="salg:BS332_11890"/>
<organism evidence="2 3">
    <name type="scientific">Shewanella algae</name>
    <dbReference type="NCBI Taxonomy" id="38313"/>
    <lineage>
        <taxon>Bacteria</taxon>
        <taxon>Pseudomonadati</taxon>
        <taxon>Pseudomonadota</taxon>
        <taxon>Gammaproteobacteria</taxon>
        <taxon>Alteromonadales</taxon>
        <taxon>Shewanellaceae</taxon>
        <taxon>Shewanella</taxon>
    </lineage>
</organism>
<dbReference type="AlphaFoldDB" id="A0A379YXL5"/>
<reference evidence="2 3" key="1">
    <citation type="submission" date="2018-06" db="EMBL/GenBank/DDBJ databases">
        <authorList>
            <consortium name="Pathogen Informatics"/>
            <person name="Doyle S."/>
        </authorList>
    </citation>
    <scope>NUCLEOTIDE SEQUENCE [LARGE SCALE GENOMIC DNA]</scope>
    <source>
        <strain evidence="2 3">NCTC10738</strain>
    </source>
</reference>
<feature type="transmembrane region" description="Helical" evidence="1">
    <location>
        <begin position="6"/>
        <end position="27"/>
    </location>
</feature>
<keyword evidence="3" id="KW-1185">Reference proteome</keyword>
<gene>
    <name evidence="2" type="ORF">NCTC10738_00673</name>
</gene>